<evidence type="ECO:0000256" key="1">
    <source>
        <dbReference type="ARBA" id="ARBA00004418"/>
    </source>
</evidence>
<dbReference type="Proteomes" id="UP000035489">
    <property type="component" value="Unassembled WGS sequence"/>
</dbReference>
<dbReference type="GO" id="GO:0015833">
    <property type="term" value="P:peptide transport"/>
    <property type="evidence" value="ECO:0007669"/>
    <property type="project" value="TreeGrafter"/>
</dbReference>
<evidence type="ECO:0000313" key="6">
    <source>
        <dbReference type="EMBL" id="KLK89742.1"/>
    </source>
</evidence>
<dbReference type="GO" id="GO:1904680">
    <property type="term" value="F:peptide transmembrane transporter activity"/>
    <property type="evidence" value="ECO:0007669"/>
    <property type="project" value="TreeGrafter"/>
</dbReference>
<evidence type="ECO:0000256" key="2">
    <source>
        <dbReference type="ARBA" id="ARBA00005695"/>
    </source>
</evidence>
<accession>A0A0H1RAV4</accession>
<comment type="similarity">
    <text evidence="2">Belongs to the bacterial solute-binding protein 5 family.</text>
</comment>
<dbReference type="Gene3D" id="3.90.76.10">
    <property type="entry name" value="Dipeptide-binding Protein, Domain 1"/>
    <property type="match status" value="1"/>
</dbReference>
<gene>
    <name evidence="6" type="ORF">AA309_29680</name>
</gene>
<dbReference type="GO" id="GO:0043190">
    <property type="term" value="C:ATP-binding cassette (ABC) transporter complex"/>
    <property type="evidence" value="ECO:0007669"/>
    <property type="project" value="InterPro"/>
</dbReference>
<dbReference type="OrthoDB" id="9803988at2"/>
<dbReference type="PANTHER" id="PTHR30290">
    <property type="entry name" value="PERIPLASMIC BINDING COMPONENT OF ABC TRANSPORTER"/>
    <property type="match status" value="1"/>
</dbReference>
<dbReference type="Pfam" id="PF00496">
    <property type="entry name" value="SBP_bac_5"/>
    <property type="match status" value="1"/>
</dbReference>
<dbReference type="InterPro" id="IPR039424">
    <property type="entry name" value="SBP_5"/>
</dbReference>
<keyword evidence="3 4" id="KW-0732">Signal</keyword>
<dbReference type="EMBL" id="LCYG01000126">
    <property type="protein sequence ID" value="KLK89742.1"/>
    <property type="molecule type" value="Genomic_DNA"/>
</dbReference>
<proteinExistence type="inferred from homology"/>
<dbReference type="InterPro" id="IPR030678">
    <property type="entry name" value="Peptide/Ni-bd"/>
</dbReference>
<sequence length="507" mass="56515">MKYTAMRNKVAIGLLVFTALSQPAFAGKATDTLNAAFSNEIETLDSYKASTREALIIGRHLYDGLVSKNYKTGEFIPELAESYKFTSDTQIDFKIRKGVKFHNGDALTADDVVFTLNLVSGPDFAARYAIAVNWIDKAEKLDEDTVRLTMKKPFPLALEMLAGNLPIYSKAYYEKVGSQGMAVKPIGTGPYKLVELTPGLGVKLERFDDYYKGGQKENPQIKTLKFRVLPERNTQYAELLNGNLDWIWRVPKDDVPRLESRPGVKVENAPIMRISYISMAPRVPNSPLADERVRKAINYAINRTEIRDAFVGKDYRIINSACNPVQFGCETDVTTYEYNPEQAKKLLKEAGFEKGLNLSMVIPGPAAGVPEAIKANLASVGINLKLNSLQYSAAVDQWRSGKQDLSYDDWGSYGVGDVGLNVVGNSFADTGEDVVKDPEIIPLIQEAGRIIDMDRRKALYSKALKLIAEKAYLVPLWAWSMNTAMAKDLDLHVSPDEFVPFYDANWK</sequence>
<dbReference type="SUPFAM" id="SSF53850">
    <property type="entry name" value="Periplasmic binding protein-like II"/>
    <property type="match status" value="1"/>
</dbReference>
<feature type="signal peptide" evidence="4">
    <location>
        <begin position="1"/>
        <end position="26"/>
    </location>
</feature>
<organism evidence="6 7">
    <name type="scientific">Microvirga vignae</name>
    <dbReference type="NCBI Taxonomy" id="1225564"/>
    <lineage>
        <taxon>Bacteria</taxon>
        <taxon>Pseudomonadati</taxon>
        <taxon>Pseudomonadota</taxon>
        <taxon>Alphaproteobacteria</taxon>
        <taxon>Hyphomicrobiales</taxon>
        <taxon>Methylobacteriaceae</taxon>
        <taxon>Microvirga</taxon>
    </lineage>
</organism>
<dbReference type="STRING" id="1225564.AA309_29680"/>
<dbReference type="CDD" id="cd08515">
    <property type="entry name" value="PBP2_NikA_DppA_OppA_like_10"/>
    <property type="match status" value="1"/>
</dbReference>
<dbReference type="Gene3D" id="3.40.190.10">
    <property type="entry name" value="Periplasmic binding protein-like II"/>
    <property type="match status" value="1"/>
</dbReference>
<protein>
    <recommendedName>
        <fullName evidence="5">Solute-binding protein family 5 domain-containing protein</fullName>
    </recommendedName>
</protein>
<reference evidence="6 7" key="1">
    <citation type="submission" date="2015-05" db="EMBL/GenBank/DDBJ databases">
        <title>Draft genome sequence of Microvirga vignae strain BR3299, a novel nitrogen fixing bacteria isolated from Brazil semi-aired region.</title>
        <authorList>
            <person name="Zilli J.E."/>
            <person name="Passos S.R."/>
            <person name="Leite J."/>
            <person name="Baldani J.I."/>
            <person name="Xavier G.R."/>
            <person name="Rumjaneck N.G."/>
            <person name="Simoes-Araujo J.L."/>
        </authorList>
    </citation>
    <scope>NUCLEOTIDE SEQUENCE [LARGE SCALE GENOMIC DNA]</scope>
    <source>
        <strain evidence="6 7">BR3299</strain>
    </source>
</reference>
<dbReference type="PANTHER" id="PTHR30290:SF38">
    <property type="entry name" value="D,D-DIPEPTIDE-BINDING PERIPLASMIC PROTEIN DDPA-RELATED"/>
    <property type="match status" value="1"/>
</dbReference>
<dbReference type="PIRSF" id="PIRSF002741">
    <property type="entry name" value="MppA"/>
    <property type="match status" value="1"/>
</dbReference>
<name>A0A0H1RAV4_9HYPH</name>
<dbReference type="PATRIC" id="fig|1225564.3.peg.680"/>
<dbReference type="Gene3D" id="3.10.105.10">
    <property type="entry name" value="Dipeptide-binding Protein, Domain 3"/>
    <property type="match status" value="1"/>
</dbReference>
<keyword evidence="7" id="KW-1185">Reference proteome</keyword>
<dbReference type="RefSeq" id="WP_047192631.1">
    <property type="nucleotide sequence ID" value="NZ_LCYG01000126.1"/>
</dbReference>
<evidence type="ECO:0000256" key="3">
    <source>
        <dbReference type="ARBA" id="ARBA00022729"/>
    </source>
</evidence>
<feature type="domain" description="Solute-binding protein family 5" evidence="5">
    <location>
        <begin position="74"/>
        <end position="412"/>
    </location>
</feature>
<dbReference type="AlphaFoldDB" id="A0A0H1RAV4"/>
<dbReference type="InterPro" id="IPR000914">
    <property type="entry name" value="SBP_5_dom"/>
</dbReference>
<evidence type="ECO:0000313" key="7">
    <source>
        <dbReference type="Proteomes" id="UP000035489"/>
    </source>
</evidence>
<evidence type="ECO:0000256" key="4">
    <source>
        <dbReference type="SAM" id="SignalP"/>
    </source>
</evidence>
<dbReference type="GO" id="GO:0030288">
    <property type="term" value="C:outer membrane-bounded periplasmic space"/>
    <property type="evidence" value="ECO:0007669"/>
    <property type="project" value="UniProtKB-ARBA"/>
</dbReference>
<evidence type="ECO:0000259" key="5">
    <source>
        <dbReference type="Pfam" id="PF00496"/>
    </source>
</evidence>
<comment type="caution">
    <text evidence="6">The sequence shown here is derived from an EMBL/GenBank/DDBJ whole genome shotgun (WGS) entry which is preliminary data.</text>
</comment>
<comment type="subcellular location">
    <subcellularLocation>
        <location evidence="1">Periplasm</location>
    </subcellularLocation>
</comment>
<feature type="chain" id="PRO_5002593167" description="Solute-binding protein family 5 domain-containing protein" evidence="4">
    <location>
        <begin position="27"/>
        <end position="507"/>
    </location>
</feature>